<comment type="caution">
    <text evidence="1">The sequence shown here is derived from an EMBL/GenBank/DDBJ whole genome shotgun (WGS) entry which is preliminary data.</text>
</comment>
<name>A0ACD3SK30_9BURK</name>
<dbReference type="EMBL" id="AKCV02000026">
    <property type="protein sequence ID" value="TMS56577.1"/>
    <property type="molecule type" value="Genomic_DNA"/>
</dbReference>
<protein>
    <submittedName>
        <fullName evidence="1">DNA polymerase Y family protein</fullName>
    </submittedName>
</protein>
<dbReference type="Proteomes" id="UP000004277">
    <property type="component" value="Unassembled WGS sequence"/>
</dbReference>
<gene>
    <name evidence="1" type="ORF">MW7_015950</name>
</gene>
<reference evidence="1" key="1">
    <citation type="submission" date="2019-05" db="EMBL/GenBank/DDBJ databases">
        <title>Revised genome assembly of Burkholderiaceae (previously Ralstonia) sp. PBA.</title>
        <authorList>
            <person name="Gan H.M."/>
        </authorList>
    </citation>
    <scope>NUCLEOTIDE SEQUENCE</scope>
    <source>
        <strain evidence="1">PBA</strain>
    </source>
</reference>
<proteinExistence type="predicted"/>
<keyword evidence="2" id="KW-1185">Reference proteome</keyword>
<accession>A0ACD3SK30</accession>
<sequence length="496" mass="54800">MSPLWICLRLPRLPLEVFRPRWCPELPVAVLDGGQVCVASASAHQAGVQPHMRRGGVLAVAPRTLLYTRAPEQEEALRERVAMALLQFTPCVATALDEAVLLEVSGSLRLFGGMRALCRLVRQTAQQLGCSTVLSCAPTAHGAWLLARGGHGTRRTVRLTRLHARLDTLPTGVLPEAGPEQAWLAGLGCRTLGALRRLPRAGLRRRCGPAMLDALDRAYGDTPALLDWLEAPPTFHARAELPDRMTHAEHAQHAADGLLAQMLGWLQVHQYAVTHYTLYLEHERGRQAIAPTALEIALAEPTWQHAHLTRLLRERLAKLVLTAPILAVGLSVTQVQARAPLSETLFPEPGGTAQDHARLLELLAARLGPEHVLRARPQADHRPERANHWEPATLAVPRSARPASHPTTAPPLPRPAWLLDAPIPLAVHGHAPHYGTPLRLMSPPERIESGWWDGDTVMRDYYVAMDDGHACYWIYRERRSSQDHAPARWYLHGLFG</sequence>
<organism evidence="1 2">
    <name type="scientific">Imbroritus primus</name>
    <dbReference type="NCBI Taxonomy" id="3058603"/>
    <lineage>
        <taxon>Bacteria</taxon>
        <taxon>Pseudomonadati</taxon>
        <taxon>Pseudomonadota</taxon>
        <taxon>Betaproteobacteria</taxon>
        <taxon>Burkholderiales</taxon>
        <taxon>Burkholderiaceae</taxon>
        <taxon>Imbroritus</taxon>
    </lineage>
</organism>
<evidence type="ECO:0000313" key="1">
    <source>
        <dbReference type="EMBL" id="TMS56577.1"/>
    </source>
</evidence>
<evidence type="ECO:0000313" key="2">
    <source>
        <dbReference type="Proteomes" id="UP000004277"/>
    </source>
</evidence>